<accession>A0AA88QQ39</accession>
<dbReference type="GO" id="GO:0005524">
    <property type="term" value="F:ATP binding"/>
    <property type="evidence" value="ECO:0007669"/>
    <property type="project" value="UniProtKB-KW"/>
</dbReference>
<evidence type="ECO:0000256" key="3">
    <source>
        <dbReference type="RuleBase" id="RU003322"/>
    </source>
</evidence>
<dbReference type="PRINTS" id="PR00301">
    <property type="entry name" value="HEATSHOCK70"/>
</dbReference>
<name>A0AA88QQ39_9ASTE</name>
<dbReference type="InterPro" id="IPR013126">
    <property type="entry name" value="Hsp_70_fam"/>
</dbReference>
<keyword evidence="2 3" id="KW-0067">ATP-binding</keyword>
<evidence type="ECO:0008006" key="6">
    <source>
        <dbReference type="Google" id="ProtNLM"/>
    </source>
</evidence>
<dbReference type="InterPro" id="IPR043129">
    <property type="entry name" value="ATPase_NBD"/>
</dbReference>
<dbReference type="EMBL" id="JAVXUO010002507">
    <property type="protein sequence ID" value="KAK2972627.1"/>
    <property type="molecule type" value="Genomic_DNA"/>
</dbReference>
<dbReference type="InterPro" id="IPR029048">
    <property type="entry name" value="HSP70_C_sf"/>
</dbReference>
<dbReference type="Gene3D" id="1.20.1270.10">
    <property type="match status" value="1"/>
</dbReference>
<evidence type="ECO:0000256" key="2">
    <source>
        <dbReference type="ARBA" id="ARBA00022840"/>
    </source>
</evidence>
<dbReference type="GO" id="GO:0140662">
    <property type="term" value="F:ATP-dependent protein folding chaperone"/>
    <property type="evidence" value="ECO:0007669"/>
    <property type="project" value="InterPro"/>
</dbReference>
<dbReference type="InterPro" id="IPR018181">
    <property type="entry name" value="Heat_shock_70_CS"/>
</dbReference>
<keyword evidence="1 3" id="KW-0547">Nucleotide-binding</keyword>
<dbReference type="PANTHER" id="PTHR19375">
    <property type="entry name" value="HEAT SHOCK PROTEIN 70KDA"/>
    <property type="match status" value="1"/>
</dbReference>
<proteinExistence type="inferred from homology"/>
<reference evidence="4" key="1">
    <citation type="submission" date="2022-12" db="EMBL/GenBank/DDBJ databases">
        <title>Draft genome assemblies for two species of Escallonia (Escalloniales).</title>
        <authorList>
            <person name="Chanderbali A."/>
            <person name="Dervinis C."/>
            <person name="Anghel I."/>
            <person name="Soltis D."/>
            <person name="Soltis P."/>
            <person name="Zapata F."/>
        </authorList>
    </citation>
    <scope>NUCLEOTIDE SEQUENCE</scope>
    <source>
        <strain evidence="4">UCBG92.1500</strain>
        <tissue evidence="4">Leaf</tissue>
    </source>
</reference>
<evidence type="ECO:0000313" key="5">
    <source>
        <dbReference type="Proteomes" id="UP001187471"/>
    </source>
</evidence>
<dbReference type="PROSITE" id="PS00297">
    <property type="entry name" value="HSP70_1"/>
    <property type="match status" value="1"/>
</dbReference>
<comment type="similarity">
    <text evidence="3">Belongs to the heat shock protein 70 family.</text>
</comment>
<sequence>MTDIELELGSKFGVHFWTESLRMAGKSEDFSIGIDLGTTYSCVAVWMEHHNRIEIITNDQGNRITPSCVAFSDSEHLVGDAAKNQEALNATNSIFDAKRLIGRTFSDTSVQRDMRLWPFKVIADANDKPMIVVEYKGEEKKLAAEEISSMILVKMREIAEAFLGSAVRNAVVTVPAYFNDSQRQATKDAGVIAGLNVMRVINEPTAAALAYGLHHKAATVSEENILIFDLGGGTFDVSVLNIKEGIFEVKATAGHTHLGGEDFDNRMVDHFVKEFRKKHKKDISGNPKALRRLRTACERAKRNLSARSETDIVIDCLFDGTDFRTAITRARFEELNIDLFRKCLELVERCLKDAKMNKSSIDRVVVVGGSTRIPKVQQLLQDLFNGKELYKRINQDEAVAYGAAVQAAILDEKVRNLTLLDVAPLSLGVEVVGGIMSVVIPRNTRIPTRMEKQFTTSYDNQVTVKFDVYEGEGTQIEDNNCLGKFELRGIPPAPMEVPQFNVCFEIDRNGILNVSAEDKRTGQKSAITITNNRGRLPKEDIKRMVESAEMYKAEDEKHMRKIEAKNALQNYVYKMRETAKEKNGSKLSKADQKKIENAADGIDQWLDKIQLAQVFEYQFEDKMYELKTLHTSILTKIN</sequence>
<dbReference type="Pfam" id="PF00012">
    <property type="entry name" value="HSP70"/>
    <property type="match status" value="1"/>
</dbReference>
<dbReference type="PROSITE" id="PS01036">
    <property type="entry name" value="HSP70_3"/>
    <property type="match status" value="1"/>
</dbReference>
<dbReference type="SUPFAM" id="SSF100934">
    <property type="entry name" value="Heat shock protein 70kD (HSP70), C-terminal subdomain"/>
    <property type="match status" value="1"/>
</dbReference>
<dbReference type="NCBIfam" id="NF001413">
    <property type="entry name" value="PRK00290.1"/>
    <property type="match status" value="1"/>
</dbReference>
<evidence type="ECO:0000313" key="4">
    <source>
        <dbReference type="EMBL" id="KAK2972627.1"/>
    </source>
</evidence>
<dbReference type="SUPFAM" id="SSF100920">
    <property type="entry name" value="Heat shock protein 70kD (HSP70), peptide-binding domain"/>
    <property type="match status" value="1"/>
</dbReference>
<dbReference type="FunFam" id="3.30.30.30:FF:000001">
    <property type="entry name" value="heat shock 70 kDa protein-like"/>
    <property type="match status" value="1"/>
</dbReference>
<dbReference type="SUPFAM" id="SSF53067">
    <property type="entry name" value="Actin-like ATPase domain"/>
    <property type="match status" value="2"/>
</dbReference>
<dbReference type="Gene3D" id="3.90.640.10">
    <property type="entry name" value="Actin, Chain A, domain 4"/>
    <property type="match status" value="1"/>
</dbReference>
<dbReference type="PROSITE" id="PS00329">
    <property type="entry name" value="HSP70_2"/>
    <property type="match status" value="1"/>
</dbReference>
<dbReference type="FunFam" id="3.30.420.40:FF:000026">
    <property type="entry name" value="Heat shock protein 70"/>
    <property type="match status" value="1"/>
</dbReference>
<evidence type="ECO:0000256" key="1">
    <source>
        <dbReference type="ARBA" id="ARBA00022741"/>
    </source>
</evidence>
<organism evidence="4 5">
    <name type="scientific">Escallonia rubra</name>
    <dbReference type="NCBI Taxonomy" id="112253"/>
    <lineage>
        <taxon>Eukaryota</taxon>
        <taxon>Viridiplantae</taxon>
        <taxon>Streptophyta</taxon>
        <taxon>Embryophyta</taxon>
        <taxon>Tracheophyta</taxon>
        <taxon>Spermatophyta</taxon>
        <taxon>Magnoliopsida</taxon>
        <taxon>eudicotyledons</taxon>
        <taxon>Gunneridae</taxon>
        <taxon>Pentapetalae</taxon>
        <taxon>asterids</taxon>
        <taxon>campanulids</taxon>
        <taxon>Escalloniales</taxon>
        <taxon>Escalloniaceae</taxon>
        <taxon>Escallonia</taxon>
    </lineage>
</organism>
<dbReference type="Gene3D" id="3.30.30.30">
    <property type="match status" value="1"/>
</dbReference>
<dbReference type="Proteomes" id="UP001187471">
    <property type="component" value="Unassembled WGS sequence"/>
</dbReference>
<comment type="caution">
    <text evidence="4">The sequence shown here is derived from an EMBL/GenBank/DDBJ whole genome shotgun (WGS) entry which is preliminary data.</text>
</comment>
<dbReference type="FunFam" id="3.90.640.10:FF:000002">
    <property type="entry name" value="Heat shock 70 kDa"/>
    <property type="match status" value="1"/>
</dbReference>
<dbReference type="InterPro" id="IPR029047">
    <property type="entry name" value="HSP70_peptide-bd_sf"/>
</dbReference>
<gene>
    <name evidence="4" type="ORF">RJ640_000587</name>
</gene>
<protein>
    <recommendedName>
        <fullName evidence="6">Heat shock protein 70</fullName>
    </recommendedName>
</protein>
<dbReference type="Gene3D" id="3.30.420.40">
    <property type="match status" value="2"/>
</dbReference>
<dbReference type="FunFam" id="2.60.34.10:FF:000002">
    <property type="entry name" value="Heat shock 70 kDa"/>
    <property type="match status" value="1"/>
</dbReference>
<dbReference type="AlphaFoldDB" id="A0AA88QQ39"/>
<dbReference type="Gene3D" id="2.60.34.10">
    <property type="entry name" value="Substrate Binding Domain Of DNAk, Chain A, domain 1"/>
    <property type="match status" value="1"/>
</dbReference>
<keyword evidence="5" id="KW-1185">Reference proteome</keyword>